<dbReference type="RefSeq" id="WP_190615544.1">
    <property type="nucleotide sequence ID" value="NZ_AP018712.1"/>
</dbReference>
<dbReference type="EMBL" id="AP018712">
    <property type="protein sequence ID" value="BBE30448.1"/>
    <property type="molecule type" value="Genomic_DNA"/>
</dbReference>
<dbReference type="SUPFAM" id="SSF64518">
    <property type="entry name" value="Phase 1 flagellin"/>
    <property type="match status" value="1"/>
</dbReference>
<sequence>MRVTENLINNRALSDIQNVMRRYADLNSQLTSGKTVRYPSDNASVASRISNLDSRIREIDRYKSNIDLAETYTNMYDTTTKEVNSVFLRIKELAVQGANGTLSDEDRNSIVQELGKLNEHLISVANTKIGNRYIFGGAQSDKQPISSDGSVQTLPSANIKQKISVGGYNIEYGLTAYDTFVTKSGTTAFQIVDRLKQALADGKNDEIQNELGAIEEIQSKTLSATAQIGGTEKMLELSKTRMEDFNQFTTAYLSKESDADITKVLTDLKMQNMVLQSALKTTAQIVPPTLVDFMR</sequence>
<keyword evidence="2" id="KW-0282">Flagellum</keyword>
<dbReference type="GO" id="GO:0009424">
    <property type="term" value="C:bacterial-type flagellum hook"/>
    <property type="evidence" value="ECO:0007669"/>
    <property type="project" value="InterPro"/>
</dbReference>
<evidence type="ECO:0000313" key="2">
    <source>
        <dbReference type="EMBL" id="BBE30448.1"/>
    </source>
</evidence>
<dbReference type="GO" id="GO:0005198">
    <property type="term" value="F:structural molecule activity"/>
    <property type="evidence" value="ECO:0007669"/>
    <property type="project" value="InterPro"/>
</dbReference>
<protein>
    <submittedName>
        <fullName evidence="2">Flagellar hook-associated protein 3</fullName>
    </submittedName>
</protein>
<organism evidence="2 3">
    <name type="scientific">Tepiditoga spiralis</name>
    <dbReference type="NCBI Taxonomy" id="2108365"/>
    <lineage>
        <taxon>Bacteria</taxon>
        <taxon>Thermotogati</taxon>
        <taxon>Thermotogota</taxon>
        <taxon>Thermotogae</taxon>
        <taxon>Petrotogales</taxon>
        <taxon>Petrotogaceae</taxon>
        <taxon>Tepiditoga</taxon>
    </lineage>
</organism>
<feature type="domain" description="Flagellin N-terminal" evidence="1">
    <location>
        <begin position="5"/>
        <end position="137"/>
    </location>
</feature>
<dbReference type="FunCoup" id="A0A7G1G2F0">
    <property type="interactions" value="48"/>
</dbReference>
<reference evidence="2 3" key="1">
    <citation type="submission" date="2018-06" db="EMBL/GenBank/DDBJ databases">
        <title>Genome sequencing of Oceanotoga sp. sy52.</title>
        <authorList>
            <person name="Mori K."/>
        </authorList>
    </citation>
    <scope>NUCLEOTIDE SEQUENCE [LARGE SCALE GENOMIC DNA]</scope>
    <source>
        <strain evidence="3">sy52</strain>
    </source>
</reference>
<proteinExistence type="predicted"/>
<dbReference type="InterPro" id="IPR013384">
    <property type="entry name" value="Flagell_FlgL"/>
</dbReference>
<dbReference type="PANTHER" id="PTHR42792:SF1">
    <property type="entry name" value="FLAGELLAR HOOK-ASSOCIATED PROTEIN 3"/>
    <property type="match status" value="1"/>
</dbReference>
<keyword evidence="2" id="KW-0969">Cilium</keyword>
<keyword evidence="3" id="KW-1185">Reference proteome</keyword>
<dbReference type="InterPro" id="IPR001029">
    <property type="entry name" value="Flagellin_N"/>
</dbReference>
<name>A0A7G1G2F0_9BACT</name>
<dbReference type="GO" id="GO:0071973">
    <property type="term" value="P:bacterial-type flagellum-dependent cell motility"/>
    <property type="evidence" value="ECO:0007669"/>
    <property type="project" value="InterPro"/>
</dbReference>
<dbReference type="Proteomes" id="UP000516361">
    <property type="component" value="Chromosome"/>
</dbReference>
<dbReference type="InterPro" id="IPR001492">
    <property type="entry name" value="Flagellin"/>
</dbReference>
<evidence type="ECO:0000313" key="3">
    <source>
        <dbReference type="Proteomes" id="UP000516361"/>
    </source>
</evidence>
<keyword evidence="2" id="KW-0966">Cell projection</keyword>
<dbReference type="KEGG" id="ocy:OSSY52_05890"/>
<dbReference type="PANTHER" id="PTHR42792">
    <property type="entry name" value="FLAGELLIN"/>
    <property type="match status" value="1"/>
</dbReference>
<dbReference type="Gene3D" id="1.20.1330.10">
    <property type="entry name" value="f41 fragment of flagellin, N-terminal domain"/>
    <property type="match status" value="1"/>
</dbReference>
<accession>A0A7G1G2F0</accession>
<dbReference type="Pfam" id="PF00669">
    <property type="entry name" value="Flagellin_N"/>
    <property type="match status" value="1"/>
</dbReference>
<evidence type="ECO:0000259" key="1">
    <source>
        <dbReference type="Pfam" id="PF00669"/>
    </source>
</evidence>
<dbReference type="InParanoid" id="A0A7G1G2F0"/>
<dbReference type="NCBIfam" id="TIGR02550">
    <property type="entry name" value="flagell_flgL"/>
    <property type="match status" value="1"/>
</dbReference>
<gene>
    <name evidence="2" type="ORF">OSSY52_05890</name>
</gene>
<dbReference type="AlphaFoldDB" id="A0A7G1G2F0"/>